<evidence type="ECO:0000313" key="3">
    <source>
        <dbReference type="EMBL" id="RWX48937.1"/>
    </source>
</evidence>
<dbReference type="PANTHER" id="PTHR22576:SF37">
    <property type="entry name" value="MUCOSA-ASSOCIATED LYMPHOID TISSUE LYMPHOMA TRANSLOCATION PROTEIN 1"/>
    <property type="match status" value="1"/>
</dbReference>
<evidence type="ECO:0000256" key="1">
    <source>
        <dbReference type="SAM" id="SignalP"/>
    </source>
</evidence>
<dbReference type="Proteomes" id="UP000286862">
    <property type="component" value="Unassembled WGS sequence"/>
</dbReference>
<reference evidence="3 4" key="1">
    <citation type="submission" date="2017-01" db="EMBL/GenBank/DDBJ databases">
        <title>The cable genome- insights into the physiology and evolution of filamentous bacteria capable of sulfide oxidation via long distance electron transfer.</title>
        <authorList>
            <person name="Schreiber L."/>
            <person name="Bjerg J.T."/>
            <person name="Boggild A."/>
            <person name="Van De Vossenberg J."/>
            <person name="Meysman F."/>
            <person name="Nielsen L.P."/>
            <person name="Schramm A."/>
            <person name="Kjeldsen K.U."/>
        </authorList>
    </citation>
    <scope>NUCLEOTIDE SEQUENCE [LARGE SCALE GENOMIC DNA]</scope>
    <source>
        <strain evidence="3">A2</strain>
    </source>
</reference>
<name>A0A444J7A8_9BACT</name>
<sequence>MNIPLFKKILWRITCATILCPALLHAQDQRKVFDSQGVEQLLYLQSHALLIGASDYTAGWPDLPGVEEDIDAVEKILKQHNFTITKVSNPDRKALDAALEQFIHDYGLDEGNRLLVYFAGHGYTVTKKYGEEMGYIVPVDAPSPHNDEKGFIGKAMPIERIELFAKRIDAKHALFIFDSCFSGAIFSLSRAIPASITDKTSKPVRQFITSGDADEEVPDISVFRQQFVSALSGEGDSNGDGYLTGSELGSFLTDTVINYSENTQHPQYGKIRNRHLNKGDFVFILPQKKTSVKKNVKEQI</sequence>
<dbReference type="InterPro" id="IPR018247">
    <property type="entry name" value="EF_Hand_1_Ca_BS"/>
</dbReference>
<dbReference type="GO" id="GO:0006508">
    <property type="term" value="P:proteolysis"/>
    <property type="evidence" value="ECO:0007669"/>
    <property type="project" value="InterPro"/>
</dbReference>
<organism evidence="3 4">
    <name type="scientific">Candidatus Electrothrix marina</name>
    <dbReference type="NCBI Taxonomy" id="1859130"/>
    <lineage>
        <taxon>Bacteria</taxon>
        <taxon>Pseudomonadati</taxon>
        <taxon>Thermodesulfobacteriota</taxon>
        <taxon>Desulfobulbia</taxon>
        <taxon>Desulfobulbales</taxon>
        <taxon>Desulfobulbaceae</taxon>
        <taxon>Candidatus Electrothrix</taxon>
    </lineage>
</organism>
<feature type="non-terminal residue" evidence="3">
    <location>
        <position position="300"/>
    </location>
</feature>
<accession>A0A444J7A8</accession>
<protein>
    <submittedName>
        <fullName evidence="3">Caspase domain-containing protein</fullName>
    </submittedName>
</protein>
<dbReference type="Gene3D" id="3.40.50.1460">
    <property type="match status" value="1"/>
</dbReference>
<comment type="caution">
    <text evidence="3">The sequence shown here is derived from an EMBL/GenBank/DDBJ whole genome shotgun (WGS) entry which is preliminary data.</text>
</comment>
<dbReference type="InterPro" id="IPR011600">
    <property type="entry name" value="Pept_C14_caspase"/>
</dbReference>
<feature type="signal peptide" evidence="1">
    <location>
        <begin position="1"/>
        <end position="26"/>
    </location>
</feature>
<dbReference type="PROSITE" id="PS00018">
    <property type="entry name" value="EF_HAND_1"/>
    <property type="match status" value="1"/>
</dbReference>
<dbReference type="EMBL" id="MTKQ01000042">
    <property type="protein sequence ID" value="RWX48937.1"/>
    <property type="molecule type" value="Genomic_DNA"/>
</dbReference>
<dbReference type="SUPFAM" id="SSF52129">
    <property type="entry name" value="Caspase-like"/>
    <property type="match status" value="1"/>
</dbReference>
<dbReference type="PROSITE" id="PS50208">
    <property type="entry name" value="CASPASE_P20"/>
    <property type="match status" value="1"/>
</dbReference>
<evidence type="ECO:0000259" key="2">
    <source>
        <dbReference type="PROSITE" id="PS50208"/>
    </source>
</evidence>
<gene>
    <name evidence="3" type="ORF">VT99_10425</name>
</gene>
<dbReference type="AlphaFoldDB" id="A0A444J7A8"/>
<dbReference type="Pfam" id="PF00656">
    <property type="entry name" value="Peptidase_C14"/>
    <property type="match status" value="1"/>
</dbReference>
<feature type="chain" id="PRO_5019265918" evidence="1">
    <location>
        <begin position="27"/>
        <end position="300"/>
    </location>
</feature>
<dbReference type="InterPro" id="IPR029030">
    <property type="entry name" value="Caspase-like_dom_sf"/>
</dbReference>
<dbReference type="PANTHER" id="PTHR22576">
    <property type="entry name" value="MUCOSA ASSOCIATED LYMPHOID TISSUE LYMPHOMA TRANSLOCATION PROTEIN 1/PARACASPASE"/>
    <property type="match status" value="1"/>
</dbReference>
<feature type="domain" description="Caspase family p20" evidence="2">
    <location>
        <begin position="48"/>
        <end position="122"/>
    </location>
</feature>
<keyword evidence="1" id="KW-0732">Signal</keyword>
<evidence type="ECO:0000313" key="4">
    <source>
        <dbReference type="Proteomes" id="UP000286862"/>
    </source>
</evidence>
<proteinExistence type="predicted"/>
<dbReference type="InterPro" id="IPR001309">
    <property type="entry name" value="Pept_C14_p20"/>
</dbReference>
<dbReference type="GO" id="GO:0004197">
    <property type="term" value="F:cysteine-type endopeptidase activity"/>
    <property type="evidence" value="ECO:0007669"/>
    <property type="project" value="InterPro"/>
</dbReference>
<dbReference type="InterPro" id="IPR052039">
    <property type="entry name" value="Caspase-related_regulators"/>
</dbReference>